<evidence type="ECO:0000256" key="1">
    <source>
        <dbReference type="SAM" id="MobiDB-lite"/>
    </source>
</evidence>
<reference evidence="2 3" key="1">
    <citation type="journal article" date="2023" name="Nucleic Acids Res.">
        <title>The hologenome of Daphnia magna reveals possible DNA methylation and microbiome-mediated evolution of the host genome.</title>
        <authorList>
            <person name="Chaturvedi A."/>
            <person name="Li X."/>
            <person name="Dhandapani V."/>
            <person name="Marshall H."/>
            <person name="Kissane S."/>
            <person name="Cuenca-Cambronero M."/>
            <person name="Asole G."/>
            <person name="Calvet F."/>
            <person name="Ruiz-Romero M."/>
            <person name="Marangio P."/>
            <person name="Guigo R."/>
            <person name="Rago D."/>
            <person name="Mirbahai L."/>
            <person name="Eastwood N."/>
            <person name="Colbourne J.K."/>
            <person name="Zhou J."/>
            <person name="Mallon E."/>
            <person name="Orsini L."/>
        </authorList>
    </citation>
    <scope>NUCLEOTIDE SEQUENCE [LARGE SCALE GENOMIC DNA]</scope>
    <source>
        <strain evidence="2">LRV0_1</strain>
    </source>
</reference>
<name>A0ABR0A8I0_9CRUS</name>
<evidence type="ECO:0000313" key="2">
    <source>
        <dbReference type="EMBL" id="KAK4021431.1"/>
    </source>
</evidence>
<organism evidence="2 3">
    <name type="scientific">Daphnia magna</name>
    <dbReference type="NCBI Taxonomy" id="35525"/>
    <lineage>
        <taxon>Eukaryota</taxon>
        <taxon>Metazoa</taxon>
        <taxon>Ecdysozoa</taxon>
        <taxon>Arthropoda</taxon>
        <taxon>Crustacea</taxon>
        <taxon>Branchiopoda</taxon>
        <taxon>Diplostraca</taxon>
        <taxon>Cladocera</taxon>
        <taxon>Anomopoda</taxon>
        <taxon>Daphniidae</taxon>
        <taxon>Daphnia</taxon>
    </lineage>
</organism>
<accession>A0ABR0A8I0</accession>
<protein>
    <submittedName>
        <fullName evidence="2">Uncharacterized protein</fullName>
    </submittedName>
</protein>
<sequence length="64" mass="7232">MKSNWTSQELTRLNLEDPENLLSHNRVSIGMTTFDELEALKKVDAGKKESSKPKSSKMDCLSFS</sequence>
<dbReference type="EMBL" id="JAOYFB010000036">
    <property type="protein sequence ID" value="KAK4021431.1"/>
    <property type="molecule type" value="Genomic_DNA"/>
</dbReference>
<feature type="region of interest" description="Disordered" evidence="1">
    <location>
        <begin position="44"/>
        <end position="64"/>
    </location>
</feature>
<dbReference type="Proteomes" id="UP001234178">
    <property type="component" value="Unassembled WGS sequence"/>
</dbReference>
<proteinExistence type="predicted"/>
<comment type="caution">
    <text evidence="2">The sequence shown here is derived from an EMBL/GenBank/DDBJ whole genome shotgun (WGS) entry which is preliminary data.</text>
</comment>
<gene>
    <name evidence="2" type="ORF">OUZ56_003347</name>
</gene>
<keyword evidence="3" id="KW-1185">Reference proteome</keyword>
<evidence type="ECO:0000313" key="3">
    <source>
        <dbReference type="Proteomes" id="UP001234178"/>
    </source>
</evidence>